<dbReference type="PANTHER" id="PTHR33713">
    <property type="entry name" value="ANTITOXIN YAFN-RELATED"/>
    <property type="match status" value="1"/>
</dbReference>
<dbReference type="InterPro" id="IPR036165">
    <property type="entry name" value="YefM-like_sf"/>
</dbReference>
<keyword evidence="5" id="KW-1185">Reference proteome</keyword>
<dbReference type="PANTHER" id="PTHR33713:SF11">
    <property type="entry name" value="PREVENT-HOST-DEATH FAMILY PROTEIN"/>
    <property type="match status" value="1"/>
</dbReference>
<dbReference type="Gene3D" id="3.40.1620.10">
    <property type="entry name" value="YefM-like domain"/>
    <property type="match status" value="1"/>
</dbReference>
<name>A0A8J7S9S9_9BACT</name>
<feature type="compositionally biased region" description="Basic and acidic residues" evidence="3">
    <location>
        <begin position="86"/>
        <end position="95"/>
    </location>
</feature>
<sequence>MKRIHLDKDIQPLSAFRANAASIIQKVKKDHRPVVITQHGKGSAILLDVTDYEEMVDTIEMLLEVNQARRELDQGKGVPHQSAMKSVRERLKQLK</sequence>
<comment type="caution">
    <text evidence="4">The sequence shown here is derived from an EMBL/GenBank/DDBJ whole genome shotgun (WGS) entry which is preliminary data.</text>
</comment>
<dbReference type="InterPro" id="IPR006442">
    <property type="entry name" value="Antitoxin_Phd/YefM"/>
</dbReference>
<evidence type="ECO:0000313" key="5">
    <source>
        <dbReference type="Proteomes" id="UP000673975"/>
    </source>
</evidence>
<protein>
    <recommendedName>
        <fullName evidence="2">Antitoxin</fullName>
    </recommendedName>
</protein>
<dbReference type="Proteomes" id="UP000673975">
    <property type="component" value="Unassembled WGS sequence"/>
</dbReference>
<dbReference type="Pfam" id="PF02604">
    <property type="entry name" value="PhdYeFM_antitox"/>
    <property type="match status" value="1"/>
</dbReference>
<evidence type="ECO:0000256" key="2">
    <source>
        <dbReference type="RuleBase" id="RU362080"/>
    </source>
</evidence>
<comment type="function">
    <text evidence="2">Antitoxin component of a type II toxin-antitoxin (TA) system.</text>
</comment>
<dbReference type="SUPFAM" id="SSF143120">
    <property type="entry name" value="YefM-like"/>
    <property type="match status" value="1"/>
</dbReference>
<reference evidence="4" key="1">
    <citation type="submission" date="2021-02" db="EMBL/GenBank/DDBJ databases">
        <title>Natronogracilivirga saccharolytica gen. nov. sp. nov. a new anaerobic, haloalkiliphilic carbohydrate-fermenting bacterium from soda lake and proposing of Cyclonatronumiaceae fam. nov. in the phylum Balneolaeota.</title>
        <authorList>
            <person name="Zhilina T.N."/>
            <person name="Sorokin D.Y."/>
            <person name="Zavarzina D.G."/>
            <person name="Toshchakov S.V."/>
            <person name="Kublanov I.V."/>
        </authorList>
    </citation>
    <scope>NUCLEOTIDE SEQUENCE</scope>
    <source>
        <strain evidence="4">Z-1702</strain>
    </source>
</reference>
<dbReference type="RefSeq" id="WP_210511667.1">
    <property type="nucleotide sequence ID" value="NZ_JAFIDN010000005.1"/>
</dbReference>
<organism evidence="4 5">
    <name type="scientific">Natronogracilivirga saccharolytica</name>
    <dbReference type="NCBI Taxonomy" id="2812953"/>
    <lineage>
        <taxon>Bacteria</taxon>
        <taxon>Pseudomonadati</taxon>
        <taxon>Balneolota</taxon>
        <taxon>Balneolia</taxon>
        <taxon>Balneolales</taxon>
        <taxon>Cyclonatronaceae</taxon>
        <taxon>Natronogracilivirga</taxon>
    </lineage>
</organism>
<accession>A0A8J7S9S9</accession>
<gene>
    <name evidence="4" type="ORF">NATSA_08575</name>
</gene>
<comment type="similarity">
    <text evidence="1 2">Belongs to the phD/YefM antitoxin family.</text>
</comment>
<dbReference type="InterPro" id="IPR051405">
    <property type="entry name" value="phD/YefM_antitoxin"/>
</dbReference>
<feature type="region of interest" description="Disordered" evidence="3">
    <location>
        <begin position="72"/>
        <end position="95"/>
    </location>
</feature>
<evidence type="ECO:0000256" key="1">
    <source>
        <dbReference type="ARBA" id="ARBA00009981"/>
    </source>
</evidence>
<evidence type="ECO:0000256" key="3">
    <source>
        <dbReference type="SAM" id="MobiDB-lite"/>
    </source>
</evidence>
<evidence type="ECO:0000313" key="4">
    <source>
        <dbReference type="EMBL" id="MBP3192716.1"/>
    </source>
</evidence>
<proteinExistence type="inferred from homology"/>
<dbReference type="NCBIfam" id="TIGR01552">
    <property type="entry name" value="phd_fam"/>
    <property type="match status" value="1"/>
</dbReference>
<dbReference type="AlphaFoldDB" id="A0A8J7S9S9"/>
<dbReference type="EMBL" id="JAFIDN010000005">
    <property type="protein sequence ID" value="MBP3192716.1"/>
    <property type="molecule type" value="Genomic_DNA"/>
</dbReference>